<proteinExistence type="predicted"/>
<dbReference type="KEGG" id="mans:FRW55_02975"/>
<dbReference type="RefSeq" id="WP_146368665.1">
    <property type="nucleotide sequence ID" value="NZ_CP042295.1"/>
</dbReference>
<dbReference type="EMBL" id="CP042295">
    <property type="protein sequence ID" value="QDY87101.1"/>
    <property type="molecule type" value="Genomic_DNA"/>
</dbReference>
<evidence type="ECO:0000313" key="1">
    <source>
        <dbReference type="EMBL" id="QDY87101.1"/>
    </source>
</evidence>
<protein>
    <submittedName>
        <fullName evidence="1">Uncharacterized protein</fullName>
    </submittedName>
</protein>
<dbReference type="AlphaFoldDB" id="A0A5B8JXP0"/>
<sequence>MIKINKFQNQYYDYNGIIIIQSENVDNLIKELHSDDAIIEIGNSEFKISDFIVIDPLTKLIDLYQISSKNILYKYIVNSLEWTKEVIFNSEILEKYNKNINDFIGEEFSSYLPDYSKIIKYIYDFNQDKFIDKNTLIKWLNNFKLESKNNIILKNVDFIKLSDISEYINNYNFIFLTNNAFNIIENLTDLELVYLENDGYLFHIENYEVVKFEIYKRDSSFKMNHNTLQINCKNELRKIRNIIQELIIK</sequence>
<gene>
    <name evidence="1" type="ORF">FRW55_02975</name>
</gene>
<evidence type="ECO:0000313" key="2">
    <source>
        <dbReference type="Proteomes" id="UP000318927"/>
    </source>
</evidence>
<dbReference type="OrthoDB" id="398848at2"/>
<keyword evidence="2" id="KW-1185">Reference proteome</keyword>
<accession>A0A5B8JXP0</accession>
<dbReference type="Proteomes" id="UP000318927">
    <property type="component" value="Chromosome"/>
</dbReference>
<reference evidence="1 2" key="1">
    <citation type="journal article" date="2019" name="Microbiol. Resour. Announc.">
        <title>Complete Genome Sequences of Three Mycoplasma anserisalpingitis (Mycoplasma sp. 1220) Strains.</title>
        <authorList>
            <person name="Grozner D."/>
            <person name="Forro B."/>
            <person name="Kovacs A.B."/>
            <person name="Marton S."/>
            <person name="Banyai K."/>
            <person name="Kreizinger Z."/>
            <person name="Sulyok K.M."/>
            <person name="Gyuranecz M."/>
        </authorList>
    </citation>
    <scope>NUCLEOTIDE SEQUENCE [LARGE SCALE GENOMIC DNA]</scope>
    <source>
        <strain evidence="1 2">ATCC:BAA-2147</strain>
    </source>
</reference>
<name>A0A5B8JXP0_9MOLU</name>
<organism evidence="1 2">
    <name type="scientific">Mycoplasma anserisalpingitidis</name>
    <dbReference type="NCBI Taxonomy" id="519450"/>
    <lineage>
        <taxon>Bacteria</taxon>
        <taxon>Bacillati</taxon>
        <taxon>Mycoplasmatota</taxon>
        <taxon>Mollicutes</taxon>
        <taxon>Mycoplasmataceae</taxon>
        <taxon>Mycoplasma</taxon>
    </lineage>
</organism>